<gene>
    <name evidence="1" type="ORF">MANES_S095308v8</name>
</gene>
<keyword evidence="2" id="KW-1185">Reference proteome</keyword>
<accession>A0ACB7FWU4</accession>
<sequence length="171" mass="19493">MNMYYTMNGSFPIQELKNLKNLIFLDISGNNFDGTLSFKELSNLKNLKTLDVSYNQFNSSLSAAGRVPNGAQFGTFDENNYRGNPGLCGEPIHKSCKSDEAPQTPPPSADVEEEDEGGIDMVWFYWSFSGAYVTILLVLAAILRINRHWRMLWFYYVDVCIYSISIWVCRN</sequence>
<comment type="caution">
    <text evidence="1">The sequence shown here is derived from an EMBL/GenBank/DDBJ whole genome shotgun (WGS) entry which is preliminary data.</text>
</comment>
<evidence type="ECO:0000313" key="2">
    <source>
        <dbReference type="Proteomes" id="UP000091857"/>
    </source>
</evidence>
<name>A0ACB7FWU4_MANES</name>
<dbReference type="Proteomes" id="UP000091857">
    <property type="component" value="Unassembled WGS sequence"/>
</dbReference>
<evidence type="ECO:0000313" key="1">
    <source>
        <dbReference type="EMBL" id="KAG8612195.1"/>
    </source>
</evidence>
<reference evidence="2" key="1">
    <citation type="journal article" date="2016" name="Nat. Biotechnol.">
        <title>Sequencing wild and cultivated cassava and related species reveals extensive interspecific hybridization and genetic diversity.</title>
        <authorList>
            <person name="Bredeson J.V."/>
            <person name="Lyons J.B."/>
            <person name="Prochnik S.E."/>
            <person name="Wu G.A."/>
            <person name="Ha C.M."/>
            <person name="Edsinger-Gonzales E."/>
            <person name="Grimwood J."/>
            <person name="Schmutz J."/>
            <person name="Rabbi I.Y."/>
            <person name="Egesi C."/>
            <person name="Nauluvula P."/>
            <person name="Lebot V."/>
            <person name="Ndunguru J."/>
            <person name="Mkamilo G."/>
            <person name="Bart R.S."/>
            <person name="Setter T.L."/>
            <person name="Gleadow R.M."/>
            <person name="Kulakow P."/>
            <person name="Ferguson M.E."/>
            <person name="Rounsley S."/>
            <person name="Rokhsar D.S."/>
        </authorList>
    </citation>
    <scope>NUCLEOTIDE SEQUENCE [LARGE SCALE GENOMIC DNA]</scope>
    <source>
        <strain evidence="2">cv. AM560-2</strain>
    </source>
</reference>
<protein>
    <submittedName>
        <fullName evidence="1">Uncharacterized protein</fullName>
    </submittedName>
</protein>
<proteinExistence type="predicted"/>
<dbReference type="EMBL" id="MU251176">
    <property type="protein sequence ID" value="KAG8612195.1"/>
    <property type="molecule type" value="Genomic_DNA"/>
</dbReference>
<organism evidence="1 2">
    <name type="scientific">Manihot esculenta</name>
    <name type="common">Cassava</name>
    <name type="synonym">Jatropha manihot</name>
    <dbReference type="NCBI Taxonomy" id="3983"/>
    <lineage>
        <taxon>Eukaryota</taxon>
        <taxon>Viridiplantae</taxon>
        <taxon>Streptophyta</taxon>
        <taxon>Embryophyta</taxon>
        <taxon>Tracheophyta</taxon>
        <taxon>Spermatophyta</taxon>
        <taxon>Magnoliopsida</taxon>
        <taxon>eudicotyledons</taxon>
        <taxon>Gunneridae</taxon>
        <taxon>Pentapetalae</taxon>
        <taxon>rosids</taxon>
        <taxon>fabids</taxon>
        <taxon>Malpighiales</taxon>
        <taxon>Euphorbiaceae</taxon>
        <taxon>Crotonoideae</taxon>
        <taxon>Manihoteae</taxon>
        <taxon>Manihot</taxon>
    </lineage>
</organism>